<protein>
    <submittedName>
        <fullName evidence="1">Uncharacterized protein</fullName>
    </submittedName>
</protein>
<reference evidence="1" key="1">
    <citation type="submission" date="2022-03" db="EMBL/GenBank/DDBJ databases">
        <authorList>
            <person name="Alioto T."/>
            <person name="Alioto T."/>
            <person name="Gomez Garrido J."/>
        </authorList>
    </citation>
    <scope>NUCLEOTIDE SEQUENCE</scope>
</reference>
<dbReference type="EMBL" id="OW240913">
    <property type="protein sequence ID" value="CAH2248797.1"/>
    <property type="molecule type" value="Genomic_DNA"/>
</dbReference>
<evidence type="ECO:0000313" key="2">
    <source>
        <dbReference type="Proteomes" id="UP001295444"/>
    </source>
</evidence>
<name>A0AAD1VU60_PELCU</name>
<keyword evidence="2" id="KW-1185">Reference proteome</keyword>
<sequence>MADRHLTGAIAYVPVVRKRSVKVVWCLKVVLANGFLLVKNPGFGGTGAVWDCLNTTASPRQPVKKVPQEKGKNKQCHACPAVAIEGKNVCRDFLRVIANEGASTSSQNTTVELTDIIAKAGIKEVTQKSISSYTNK</sequence>
<evidence type="ECO:0000313" key="1">
    <source>
        <dbReference type="EMBL" id="CAH2248797.1"/>
    </source>
</evidence>
<accession>A0AAD1VU60</accession>
<dbReference type="AlphaFoldDB" id="A0AAD1VU60"/>
<proteinExistence type="predicted"/>
<dbReference type="Proteomes" id="UP001295444">
    <property type="component" value="Chromosome 02"/>
</dbReference>
<organism evidence="1 2">
    <name type="scientific">Pelobates cultripes</name>
    <name type="common">Western spadefoot toad</name>
    <dbReference type="NCBI Taxonomy" id="61616"/>
    <lineage>
        <taxon>Eukaryota</taxon>
        <taxon>Metazoa</taxon>
        <taxon>Chordata</taxon>
        <taxon>Craniata</taxon>
        <taxon>Vertebrata</taxon>
        <taxon>Euteleostomi</taxon>
        <taxon>Amphibia</taxon>
        <taxon>Batrachia</taxon>
        <taxon>Anura</taxon>
        <taxon>Pelobatoidea</taxon>
        <taxon>Pelobatidae</taxon>
        <taxon>Pelobates</taxon>
    </lineage>
</organism>
<gene>
    <name evidence="1" type="ORF">PECUL_23A028058</name>
</gene>